<dbReference type="AlphaFoldDB" id="V4RSQ7"/>
<feature type="signal peptide" evidence="2">
    <location>
        <begin position="1"/>
        <end position="28"/>
    </location>
</feature>
<name>V4RSQ7_9HYPH</name>
<evidence type="ECO:0000259" key="3">
    <source>
        <dbReference type="Pfam" id="PF13505"/>
    </source>
</evidence>
<feature type="domain" description="Outer membrane protein beta-barrel" evidence="3">
    <location>
        <begin position="69"/>
        <end position="243"/>
    </location>
</feature>
<feature type="chain" id="PRO_5004726880" evidence="2">
    <location>
        <begin position="29"/>
        <end position="246"/>
    </location>
</feature>
<dbReference type="SUPFAM" id="SSF56925">
    <property type="entry name" value="OMPA-like"/>
    <property type="match status" value="1"/>
</dbReference>
<proteinExistence type="predicted"/>
<dbReference type="Pfam" id="PF13505">
    <property type="entry name" value="OMP_b-brl"/>
    <property type="match status" value="1"/>
</dbReference>
<comment type="caution">
    <text evidence="4">The sequence shown here is derived from an EMBL/GenBank/DDBJ whole genome shotgun (WGS) entry which is preliminary data.</text>
</comment>
<dbReference type="InterPro" id="IPR027385">
    <property type="entry name" value="Beta-barrel_OMP"/>
</dbReference>
<dbReference type="EMBL" id="AWXZ01000016">
    <property type="protein sequence ID" value="ESR26165.1"/>
    <property type="molecule type" value="Genomic_DNA"/>
</dbReference>
<evidence type="ECO:0000313" key="5">
    <source>
        <dbReference type="Proteomes" id="UP000017819"/>
    </source>
</evidence>
<dbReference type="eggNOG" id="COG3637">
    <property type="taxonomic scope" value="Bacteria"/>
</dbReference>
<evidence type="ECO:0000313" key="4">
    <source>
        <dbReference type="EMBL" id="ESR26165.1"/>
    </source>
</evidence>
<evidence type="ECO:0000256" key="1">
    <source>
        <dbReference type="ARBA" id="ARBA00022729"/>
    </source>
</evidence>
<dbReference type="STRING" id="631454.N177_1024"/>
<protein>
    <submittedName>
        <fullName evidence="4">Outer surface protein</fullName>
    </submittedName>
</protein>
<dbReference type="InterPro" id="IPR011250">
    <property type="entry name" value="OMP/PagP_B-barrel"/>
</dbReference>
<accession>V4RSQ7</accession>
<gene>
    <name evidence="4" type="ORF">N177_1024</name>
</gene>
<evidence type="ECO:0000256" key="2">
    <source>
        <dbReference type="SAM" id="SignalP"/>
    </source>
</evidence>
<organism evidence="4 5">
    <name type="scientific">Lutibaculum baratangense AMV1</name>
    <dbReference type="NCBI Taxonomy" id="631454"/>
    <lineage>
        <taxon>Bacteria</taxon>
        <taxon>Pseudomonadati</taxon>
        <taxon>Pseudomonadota</taxon>
        <taxon>Alphaproteobacteria</taxon>
        <taxon>Hyphomicrobiales</taxon>
        <taxon>Tepidamorphaceae</taxon>
        <taxon>Lutibaculum</taxon>
    </lineage>
</organism>
<dbReference type="PATRIC" id="fig|631454.5.peg.1010"/>
<dbReference type="Gene3D" id="2.40.160.20">
    <property type="match status" value="1"/>
</dbReference>
<keyword evidence="5" id="KW-1185">Reference proteome</keyword>
<keyword evidence="1 2" id="KW-0732">Signal</keyword>
<dbReference type="Proteomes" id="UP000017819">
    <property type="component" value="Unassembled WGS sequence"/>
</dbReference>
<reference evidence="4 5" key="1">
    <citation type="journal article" date="2014" name="Genome Announc.">
        <title>Draft Genome Sequence of Lutibaculum baratangense Strain AMV1T, Isolated from a Mud Volcano in Andamans, India.</title>
        <authorList>
            <person name="Singh A."/>
            <person name="Sreenivas A."/>
            <person name="Sathyanarayana Reddy G."/>
            <person name="Pinnaka A.K."/>
            <person name="Shivaji S."/>
        </authorList>
    </citation>
    <scope>NUCLEOTIDE SEQUENCE [LARGE SCALE GENOMIC DNA]</scope>
    <source>
        <strain evidence="4 5">AMV1</strain>
    </source>
</reference>
<sequence>MELAMIKTMKLALAAAVAMGATAGAAGAADLWVPPMKGSVVEPVPVEFGSNWYLRGDVGYRAHMEDWKLQVGSTAIDLDDDSEDMWTVGAGAGYQFNPWLRADVTVDFAPEQELRGRIPFAREFVLKGDTNIWTVLANAYVDLGTWNRITPYVGAGVGASRVGVSDPGIEHTPTGVQATLQGSDHAWGLTWALMAGASVSLTPNLLADVGYRYLNIEEVNFDQDFELEIKDLAAHEVRVGVRYMMQ</sequence>